<evidence type="ECO:0000313" key="3">
    <source>
        <dbReference type="Proteomes" id="UP000826540"/>
    </source>
</evidence>
<accession>A0ABX8X4Z9</accession>
<dbReference type="EMBL" id="CP080598">
    <property type="protein sequence ID" value="QYX33592.1"/>
    <property type="molecule type" value="Genomic_DNA"/>
</dbReference>
<organism evidence="2 3">
    <name type="scientific">Sphaerospermopsis torques-reginae ITEP-024</name>
    <dbReference type="NCBI Taxonomy" id="984208"/>
    <lineage>
        <taxon>Bacteria</taxon>
        <taxon>Bacillati</taxon>
        <taxon>Cyanobacteriota</taxon>
        <taxon>Cyanophyceae</taxon>
        <taxon>Nostocales</taxon>
        <taxon>Aphanizomenonaceae</taxon>
        <taxon>Sphaerospermopsis</taxon>
        <taxon>Sphaerospermopsis torques-reginae</taxon>
    </lineage>
</organism>
<reference evidence="2 3" key="1">
    <citation type="journal article" date="2022" name="J. Am. Chem. Soc.">
        <title>Biosynthesis of Guanitoxin Enables Global Environmental Detection in Freshwater Cyanobacteria.</title>
        <authorList>
            <person name="Lima S.T."/>
            <person name="Fallon T.R."/>
            <person name="Cordoza J.L."/>
            <person name="Chekan J.R."/>
            <person name="Delbaje E."/>
            <person name="Hopiavuori A.R."/>
            <person name="Alvarenga D.O."/>
            <person name="Wood S.M."/>
            <person name="Luhavaya H."/>
            <person name="Baumgartner J.T."/>
            <person name="Dorr F.A."/>
            <person name="Etchegaray A."/>
            <person name="Pinto E."/>
            <person name="McKinnie S.M.K."/>
            <person name="Fiore M.F."/>
            <person name="Moore B.S."/>
        </authorList>
    </citation>
    <scope>NUCLEOTIDE SEQUENCE [LARGE SCALE GENOMIC DNA]</scope>
    <source>
        <strain evidence="2 3">ITEP-024</strain>
    </source>
</reference>
<evidence type="ECO:0000256" key="1">
    <source>
        <dbReference type="SAM" id="Coils"/>
    </source>
</evidence>
<feature type="coiled-coil region" evidence="1">
    <location>
        <begin position="48"/>
        <end position="75"/>
    </location>
</feature>
<proteinExistence type="predicted"/>
<keyword evidence="3" id="KW-1185">Reference proteome</keyword>
<gene>
    <name evidence="2" type="ORF">K2F26_09955</name>
</gene>
<evidence type="ECO:0000313" key="2">
    <source>
        <dbReference type="EMBL" id="QYX33592.1"/>
    </source>
</evidence>
<sequence length="251" mass="28372">MQELNNNHIYLQDNQEKPANPGKMLILKNLARFSRSCIMVVMDNNLLLSLLQNKLAETEQEASRLREVAAKAQIEASIMEALAQKIQSTIDSLIATHGKEMSHQDYQETIQGLSGTESSLGDTYSNQEQTIKNFRLPKDMKRIQYKRTKGYVKITTQILSNYPGGLHIDQLTDMIFETSSPDELARARNSLLAELNRGVKEGRLTKMGDSDYFLLPPQFSETNNTELSQKSIDILNHSKFQFNGTNSLVNS</sequence>
<protein>
    <submittedName>
        <fullName evidence="2">Uncharacterized protein</fullName>
    </submittedName>
</protein>
<keyword evidence="1" id="KW-0175">Coiled coil</keyword>
<name>A0ABX8X4Z9_9CYAN</name>
<dbReference type="Proteomes" id="UP000826540">
    <property type="component" value="Chromosome"/>
</dbReference>
<dbReference type="RefSeq" id="WP_220611328.1">
    <property type="nucleotide sequence ID" value="NZ_CP080598.1"/>
</dbReference>